<dbReference type="Gene3D" id="1.20.1530.20">
    <property type="match status" value="1"/>
</dbReference>
<gene>
    <name evidence="11" type="primary">acr3</name>
    <name evidence="11" type="ORF">DBV05_g6713</name>
</gene>
<dbReference type="PANTHER" id="PTHR43057">
    <property type="entry name" value="ARSENITE EFFLUX TRANSPORTER"/>
    <property type="match status" value="1"/>
</dbReference>
<dbReference type="InterPro" id="IPR038770">
    <property type="entry name" value="Na+/solute_symporter_sf"/>
</dbReference>
<dbReference type="InterPro" id="IPR004706">
    <property type="entry name" value="Arsenical-R_Acr3"/>
</dbReference>
<dbReference type="PANTHER" id="PTHR43057:SF1">
    <property type="entry name" value="ARSENICAL-RESISTANCE PROTEIN 3"/>
    <property type="match status" value="1"/>
</dbReference>
<dbReference type="GO" id="GO:0015104">
    <property type="term" value="F:antimonite transmembrane transporter activity"/>
    <property type="evidence" value="ECO:0007669"/>
    <property type="project" value="TreeGrafter"/>
</dbReference>
<feature type="transmembrane region" description="Helical" evidence="10">
    <location>
        <begin position="263"/>
        <end position="284"/>
    </location>
</feature>
<dbReference type="Proteomes" id="UP000325902">
    <property type="component" value="Unassembled WGS sequence"/>
</dbReference>
<dbReference type="OrthoDB" id="187348at2759"/>
<organism evidence="11 12">
    <name type="scientific">Lasiodiplodia theobromae</name>
    <dbReference type="NCBI Taxonomy" id="45133"/>
    <lineage>
        <taxon>Eukaryota</taxon>
        <taxon>Fungi</taxon>
        <taxon>Dikarya</taxon>
        <taxon>Ascomycota</taxon>
        <taxon>Pezizomycotina</taxon>
        <taxon>Dothideomycetes</taxon>
        <taxon>Dothideomycetes incertae sedis</taxon>
        <taxon>Botryosphaeriales</taxon>
        <taxon>Botryosphaeriaceae</taxon>
        <taxon>Lasiodiplodia</taxon>
    </lineage>
</organism>
<comment type="subcellular location">
    <subcellularLocation>
        <location evidence="1 9">Cell membrane</location>
        <topology evidence="1 9">Multi-pass membrane protein</topology>
    </subcellularLocation>
</comment>
<feature type="transmembrane region" description="Helical" evidence="10">
    <location>
        <begin position="84"/>
        <end position="103"/>
    </location>
</feature>
<protein>
    <submittedName>
        <fullName evidence="11">Arsenical-resistance protein Acr3</fullName>
    </submittedName>
</protein>
<feature type="transmembrane region" description="Helical" evidence="10">
    <location>
        <begin position="232"/>
        <end position="251"/>
    </location>
</feature>
<name>A0A5N5DA66_9PEZI</name>
<dbReference type="PIRSF" id="PIRSF005508">
    <property type="entry name" value="Acr3"/>
    <property type="match status" value="1"/>
</dbReference>
<dbReference type="GO" id="GO:0015297">
    <property type="term" value="F:antiporter activity"/>
    <property type="evidence" value="ECO:0007669"/>
    <property type="project" value="UniProtKB-UniRule"/>
</dbReference>
<feature type="transmembrane region" description="Helical" evidence="10">
    <location>
        <begin position="124"/>
        <end position="143"/>
    </location>
</feature>
<evidence type="ECO:0000256" key="5">
    <source>
        <dbReference type="ARBA" id="ARBA00022692"/>
    </source>
</evidence>
<feature type="transmembrane region" description="Helical" evidence="10">
    <location>
        <begin position="155"/>
        <end position="177"/>
    </location>
</feature>
<feature type="transmembrane region" description="Helical" evidence="10">
    <location>
        <begin position="189"/>
        <end position="212"/>
    </location>
</feature>
<evidence type="ECO:0000256" key="4">
    <source>
        <dbReference type="ARBA" id="ARBA00022475"/>
    </source>
</evidence>
<accession>A0A5N5DA66</accession>
<dbReference type="EMBL" id="VCHE01000041">
    <property type="protein sequence ID" value="KAB2574629.1"/>
    <property type="molecule type" value="Genomic_DNA"/>
</dbReference>
<dbReference type="Pfam" id="PF01758">
    <property type="entry name" value="SBF"/>
    <property type="match status" value="1"/>
</dbReference>
<evidence type="ECO:0000256" key="3">
    <source>
        <dbReference type="ARBA" id="ARBA00022448"/>
    </source>
</evidence>
<keyword evidence="6" id="KW-0059">Arsenical resistance</keyword>
<dbReference type="FunFam" id="1.20.1530.20:FF:000009">
    <property type="entry name" value="Arsenite transporter, ACR3 family"/>
    <property type="match status" value="1"/>
</dbReference>
<evidence type="ECO:0000256" key="7">
    <source>
        <dbReference type="ARBA" id="ARBA00022989"/>
    </source>
</evidence>
<evidence type="ECO:0000256" key="6">
    <source>
        <dbReference type="ARBA" id="ARBA00022849"/>
    </source>
</evidence>
<proteinExistence type="inferred from homology"/>
<dbReference type="GO" id="GO:0005886">
    <property type="term" value="C:plasma membrane"/>
    <property type="evidence" value="ECO:0007669"/>
    <property type="project" value="UniProtKB-SubCell"/>
</dbReference>
<dbReference type="GO" id="GO:0015105">
    <property type="term" value="F:arsenite transmembrane transporter activity"/>
    <property type="evidence" value="ECO:0007669"/>
    <property type="project" value="TreeGrafter"/>
</dbReference>
<dbReference type="InterPro" id="IPR002657">
    <property type="entry name" value="BilAc:Na_symport/Acr3"/>
</dbReference>
<evidence type="ECO:0000313" key="12">
    <source>
        <dbReference type="Proteomes" id="UP000325902"/>
    </source>
</evidence>
<evidence type="ECO:0000256" key="8">
    <source>
        <dbReference type="ARBA" id="ARBA00023136"/>
    </source>
</evidence>
<comment type="similarity">
    <text evidence="2 9">Belongs to the arsenical resistance-3 (ACR3) (TC 2.A.59) family.</text>
</comment>
<keyword evidence="3 9" id="KW-0813">Transport</keyword>
<comment type="caution">
    <text evidence="11">The sequence shown here is derived from an EMBL/GenBank/DDBJ whole genome shotgun (WGS) entry which is preliminary data.</text>
</comment>
<evidence type="ECO:0000256" key="10">
    <source>
        <dbReference type="SAM" id="Phobius"/>
    </source>
</evidence>
<dbReference type="AlphaFoldDB" id="A0A5N5DA66"/>
<feature type="transmembrane region" description="Helical" evidence="10">
    <location>
        <begin position="53"/>
        <end position="72"/>
    </location>
</feature>
<evidence type="ECO:0000256" key="1">
    <source>
        <dbReference type="ARBA" id="ARBA00004651"/>
    </source>
</evidence>
<evidence type="ECO:0000256" key="2">
    <source>
        <dbReference type="ARBA" id="ARBA00010110"/>
    </source>
</evidence>
<dbReference type="GO" id="GO:0046685">
    <property type="term" value="P:response to arsenic-containing substance"/>
    <property type="evidence" value="ECO:0007669"/>
    <property type="project" value="UniProtKB-KW"/>
</dbReference>
<keyword evidence="7 9" id="KW-1133">Transmembrane helix</keyword>
<sequence length="328" mass="35783">MKSSFHPSNPAHDDAEVTQFQTVAKDAEKQEVADETNKDNASAFKRLGLLDRFLALWIILSMALGIILGNFVPETGPALERGKFVGVSIPIAIGLLVMMYPILCAVKFETLHRAFATKELWKQVLFSIIVNWILAPFLMVLIWTGLAGGDNQYCAILVAINSLLQMVLYAPLAVLFINIISHSNSEITVSYSTVATSVAVFLGIPLGAAVLTRFTLRRLISAAWYDEKFLKYAGPWSLVGLLYTIIVLFASQGSRVVHQIVSVVRVAAPLVVYFFVIFALTLWVTHRLGFGYGLSATQSFTAASNNFELAIAVAVATYGAESDQALAS</sequence>
<keyword evidence="8 9" id="KW-0472">Membrane</keyword>
<reference evidence="11 12" key="1">
    <citation type="journal article" date="2019" name="Sci. Rep.">
        <title>A multi-omics analysis of the grapevine pathogen Lasiodiplodia theobromae reveals that temperature affects the expression of virulence- and pathogenicity-related genes.</title>
        <authorList>
            <person name="Felix C."/>
            <person name="Meneses R."/>
            <person name="Goncalves M.F.M."/>
            <person name="Tilleman L."/>
            <person name="Duarte A.S."/>
            <person name="Jorrin-Novo J.V."/>
            <person name="Van de Peer Y."/>
            <person name="Deforce D."/>
            <person name="Van Nieuwerburgh F."/>
            <person name="Esteves A.C."/>
            <person name="Alves A."/>
        </authorList>
    </citation>
    <scope>NUCLEOTIDE SEQUENCE [LARGE SCALE GENOMIC DNA]</scope>
    <source>
        <strain evidence="11 12">LA-SOL3</strain>
    </source>
</reference>
<evidence type="ECO:0000313" key="11">
    <source>
        <dbReference type="EMBL" id="KAB2574629.1"/>
    </source>
</evidence>
<evidence type="ECO:0000256" key="9">
    <source>
        <dbReference type="PIRNR" id="PIRNR005508"/>
    </source>
</evidence>
<keyword evidence="5 9" id="KW-0812">Transmembrane</keyword>
<keyword evidence="12" id="KW-1185">Reference proteome</keyword>
<keyword evidence="4 9" id="KW-1003">Cell membrane</keyword>